<keyword evidence="4" id="KW-1003">Cell membrane</keyword>
<evidence type="ECO:0000313" key="15">
    <source>
        <dbReference type="EMBL" id="OGI67730.1"/>
    </source>
</evidence>
<comment type="cofactor">
    <cofactor evidence="1">
        <name>heme b</name>
        <dbReference type="ChEBI" id="CHEBI:60344"/>
    </cofactor>
</comment>
<keyword evidence="8" id="KW-0249">Electron transport</keyword>
<dbReference type="Proteomes" id="UP000179076">
    <property type="component" value="Unassembled WGS sequence"/>
</dbReference>
<dbReference type="SUPFAM" id="SSF81342">
    <property type="entry name" value="Transmembrane di-heme cytochromes"/>
    <property type="match status" value="1"/>
</dbReference>
<evidence type="ECO:0000256" key="13">
    <source>
        <dbReference type="SAM" id="Phobius"/>
    </source>
</evidence>
<feature type="transmembrane region" description="Helical" evidence="13">
    <location>
        <begin position="15"/>
        <end position="35"/>
    </location>
</feature>
<evidence type="ECO:0000256" key="8">
    <source>
        <dbReference type="ARBA" id="ARBA00022982"/>
    </source>
</evidence>
<evidence type="ECO:0000256" key="9">
    <source>
        <dbReference type="ARBA" id="ARBA00022989"/>
    </source>
</evidence>
<dbReference type="InterPro" id="IPR016174">
    <property type="entry name" value="Di-haem_cyt_TM"/>
</dbReference>
<keyword evidence="7" id="KW-0479">Metal-binding</keyword>
<evidence type="ECO:0000256" key="11">
    <source>
        <dbReference type="ARBA" id="ARBA00023136"/>
    </source>
</evidence>
<protein>
    <recommendedName>
        <fullName evidence="14">Cytochrome b561 bacterial/Ni-hydrogenase domain-containing protein</fullName>
    </recommendedName>
</protein>
<dbReference type="GO" id="GO:0005886">
    <property type="term" value="C:plasma membrane"/>
    <property type="evidence" value="ECO:0007669"/>
    <property type="project" value="UniProtKB-SubCell"/>
</dbReference>
<dbReference type="InterPro" id="IPR052168">
    <property type="entry name" value="Cytochrome_b561_oxidase"/>
</dbReference>
<comment type="subcellular location">
    <subcellularLocation>
        <location evidence="2">Cell membrane</location>
        <topology evidence="2">Multi-pass membrane protein</topology>
    </subcellularLocation>
</comment>
<organism evidence="15 16">
    <name type="scientific">Candidatus Muproteobacteria bacterium RBG_16_60_9</name>
    <dbReference type="NCBI Taxonomy" id="1817755"/>
    <lineage>
        <taxon>Bacteria</taxon>
        <taxon>Pseudomonadati</taxon>
        <taxon>Pseudomonadota</taxon>
        <taxon>Candidatus Muproteobacteria</taxon>
    </lineage>
</organism>
<feature type="transmembrane region" description="Helical" evidence="13">
    <location>
        <begin position="47"/>
        <end position="67"/>
    </location>
</feature>
<evidence type="ECO:0000256" key="5">
    <source>
        <dbReference type="ARBA" id="ARBA00022617"/>
    </source>
</evidence>
<reference evidence="15 16" key="1">
    <citation type="journal article" date="2016" name="Nat. Commun.">
        <title>Thousands of microbial genomes shed light on interconnected biogeochemical processes in an aquifer system.</title>
        <authorList>
            <person name="Anantharaman K."/>
            <person name="Brown C.T."/>
            <person name="Hug L.A."/>
            <person name="Sharon I."/>
            <person name="Castelle C.J."/>
            <person name="Probst A.J."/>
            <person name="Thomas B.C."/>
            <person name="Singh A."/>
            <person name="Wilkins M.J."/>
            <person name="Karaoz U."/>
            <person name="Brodie E.L."/>
            <person name="Williams K.H."/>
            <person name="Hubbard S.S."/>
            <person name="Banfield J.F."/>
        </authorList>
    </citation>
    <scope>NUCLEOTIDE SEQUENCE [LARGE SCALE GENOMIC DNA]</scope>
</reference>
<feature type="transmembrane region" description="Helical" evidence="13">
    <location>
        <begin position="143"/>
        <end position="162"/>
    </location>
</feature>
<dbReference type="InterPro" id="IPR011577">
    <property type="entry name" value="Cyt_b561_bac/Ni-Hgenase"/>
</dbReference>
<evidence type="ECO:0000256" key="1">
    <source>
        <dbReference type="ARBA" id="ARBA00001970"/>
    </source>
</evidence>
<keyword evidence="6 13" id="KW-0812">Transmembrane</keyword>
<dbReference type="GO" id="GO:0009055">
    <property type="term" value="F:electron transfer activity"/>
    <property type="evidence" value="ECO:0007669"/>
    <property type="project" value="InterPro"/>
</dbReference>
<keyword evidence="5" id="KW-0349">Heme</keyword>
<keyword evidence="3" id="KW-0813">Transport</keyword>
<dbReference type="GO" id="GO:0022904">
    <property type="term" value="P:respiratory electron transport chain"/>
    <property type="evidence" value="ECO:0007669"/>
    <property type="project" value="InterPro"/>
</dbReference>
<dbReference type="Pfam" id="PF01292">
    <property type="entry name" value="Ni_hydr_CYTB"/>
    <property type="match status" value="1"/>
</dbReference>
<evidence type="ECO:0000256" key="2">
    <source>
        <dbReference type="ARBA" id="ARBA00004651"/>
    </source>
</evidence>
<keyword evidence="9 13" id="KW-1133">Transmembrane helix</keyword>
<dbReference type="PANTHER" id="PTHR30529">
    <property type="entry name" value="CYTOCHROME B561"/>
    <property type="match status" value="1"/>
</dbReference>
<feature type="transmembrane region" description="Helical" evidence="13">
    <location>
        <begin position="87"/>
        <end position="108"/>
    </location>
</feature>
<proteinExistence type="inferred from homology"/>
<evidence type="ECO:0000256" key="12">
    <source>
        <dbReference type="ARBA" id="ARBA00037975"/>
    </source>
</evidence>
<sequence>MLRNTTASWGGIAKLFHWSMAALIFAQFALGWVAVSWRLSPTKLQLFIWHKSVGILILLLVTLRLLWRVVNSTPVLPIATPVWERFAAHASHAALYIVMVAMPITGWIINSAAKVPFRVFWWFPLPAIVAPDKALAELAKQTHFVLFIALALLLVVHIAAALRHHTVKRTDVLTRMLPNWRSTS</sequence>
<evidence type="ECO:0000313" key="16">
    <source>
        <dbReference type="Proteomes" id="UP000179076"/>
    </source>
</evidence>
<evidence type="ECO:0000256" key="3">
    <source>
        <dbReference type="ARBA" id="ARBA00022448"/>
    </source>
</evidence>
<evidence type="ECO:0000256" key="4">
    <source>
        <dbReference type="ARBA" id="ARBA00022475"/>
    </source>
</evidence>
<evidence type="ECO:0000259" key="14">
    <source>
        <dbReference type="Pfam" id="PF01292"/>
    </source>
</evidence>
<comment type="similarity">
    <text evidence="12">Belongs to the cytochrome b561 family.</text>
</comment>
<dbReference type="PANTHER" id="PTHR30529:SF1">
    <property type="entry name" value="CYTOCHROME B561 HOMOLOG 2"/>
    <property type="match status" value="1"/>
</dbReference>
<dbReference type="AlphaFoldDB" id="A0A1F6VDM5"/>
<evidence type="ECO:0000256" key="6">
    <source>
        <dbReference type="ARBA" id="ARBA00022692"/>
    </source>
</evidence>
<keyword evidence="11 13" id="KW-0472">Membrane</keyword>
<dbReference type="EMBL" id="MFSP01000048">
    <property type="protein sequence ID" value="OGI67730.1"/>
    <property type="molecule type" value="Genomic_DNA"/>
</dbReference>
<keyword evidence="10" id="KW-0408">Iron</keyword>
<name>A0A1F6VDM5_9PROT</name>
<evidence type="ECO:0000256" key="10">
    <source>
        <dbReference type="ARBA" id="ARBA00023004"/>
    </source>
</evidence>
<dbReference type="Gene3D" id="1.20.950.20">
    <property type="entry name" value="Transmembrane di-heme cytochromes, Chain C"/>
    <property type="match status" value="1"/>
</dbReference>
<comment type="caution">
    <text evidence="15">The sequence shown here is derived from an EMBL/GenBank/DDBJ whole genome shotgun (WGS) entry which is preliminary data.</text>
</comment>
<accession>A0A1F6VDM5</accession>
<dbReference type="GO" id="GO:0020037">
    <property type="term" value="F:heme binding"/>
    <property type="evidence" value="ECO:0007669"/>
    <property type="project" value="TreeGrafter"/>
</dbReference>
<gene>
    <name evidence="15" type="ORF">A2W18_15340</name>
</gene>
<evidence type="ECO:0000256" key="7">
    <source>
        <dbReference type="ARBA" id="ARBA00022723"/>
    </source>
</evidence>
<dbReference type="GO" id="GO:0046872">
    <property type="term" value="F:metal ion binding"/>
    <property type="evidence" value="ECO:0007669"/>
    <property type="project" value="UniProtKB-KW"/>
</dbReference>
<feature type="domain" description="Cytochrome b561 bacterial/Ni-hydrogenase" evidence="14">
    <location>
        <begin position="9"/>
        <end position="178"/>
    </location>
</feature>